<evidence type="ECO:0000313" key="3">
    <source>
        <dbReference type="Proteomes" id="UP000034228"/>
    </source>
</evidence>
<evidence type="ECO:0000313" key="2">
    <source>
        <dbReference type="EMBL" id="KKO46661.1"/>
    </source>
</evidence>
<name>A0A0M2V7T5_9GAMM</name>
<dbReference type="OrthoDB" id="5295180at2"/>
<dbReference type="Pfam" id="PF05751">
    <property type="entry name" value="FixH"/>
    <property type="match status" value="1"/>
</dbReference>
<proteinExistence type="predicted"/>
<evidence type="ECO:0000256" key="1">
    <source>
        <dbReference type="SAM" id="Phobius"/>
    </source>
</evidence>
<protein>
    <submittedName>
        <fullName evidence="2">FixH family protein</fullName>
    </submittedName>
</protein>
<keyword evidence="3" id="KW-1185">Reference proteome</keyword>
<dbReference type="EMBL" id="LAHO01000003">
    <property type="protein sequence ID" value="KKO46661.1"/>
    <property type="molecule type" value="Genomic_DNA"/>
</dbReference>
<feature type="transmembrane region" description="Helical" evidence="1">
    <location>
        <begin position="12"/>
        <end position="33"/>
    </location>
</feature>
<dbReference type="Proteomes" id="UP000034228">
    <property type="component" value="Unassembled WGS sequence"/>
</dbReference>
<sequence>MQLDTKPWYKQVWPWILIAIPVVTALRAIYAVVLMQQNPPSMVVDDYYQAGKNINLQLSKYREAALRNLNATVLIAGNRAVVRFAENAVLDDSIHLDFYHPTLAEQDFAVDAKRSGELLYVATLPLTPTGRWRINVTDDSKQWKLRVTTTLPAEQEIKLGY</sequence>
<gene>
    <name evidence="2" type="ORF">WG68_05090</name>
</gene>
<organism evidence="2 3">
    <name type="scientific">Arsukibacterium ikkense</name>
    <dbReference type="NCBI Taxonomy" id="336831"/>
    <lineage>
        <taxon>Bacteria</taxon>
        <taxon>Pseudomonadati</taxon>
        <taxon>Pseudomonadota</taxon>
        <taxon>Gammaproteobacteria</taxon>
        <taxon>Chromatiales</taxon>
        <taxon>Chromatiaceae</taxon>
        <taxon>Arsukibacterium</taxon>
    </lineage>
</organism>
<dbReference type="STRING" id="336831.WG68_05090"/>
<comment type="caution">
    <text evidence="2">The sequence shown here is derived from an EMBL/GenBank/DDBJ whole genome shotgun (WGS) entry which is preliminary data.</text>
</comment>
<accession>A0A0M2V7T5</accession>
<keyword evidence="1" id="KW-0472">Membrane</keyword>
<keyword evidence="1" id="KW-0812">Transmembrane</keyword>
<dbReference type="RefSeq" id="WP_046556550.1">
    <property type="nucleotide sequence ID" value="NZ_LAHO01000003.1"/>
</dbReference>
<keyword evidence="1" id="KW-1133">Transmembrane helix</keyword>
<reference evidence="2 3" key="1">
    <citation type="submission" date="2015-03" db="EMBL/GenBank/DDBJ databases">
        <title>Draft genome sequences of two protease-producing strains of Arsukibacterium isolated from two cold and alkaline environments.</title>
        <authorList>
            <person name="Lylloff J.E."/>
            <person name="Skov L.B."/>
            <person name="Jepsen M."/>
            <person name="Hallin P.F."/>
            <person name="Sorensen S.J."/>
            <person name="Stougaard P."/>
            <person name="Glaring M.A."/>
        </authorList>
    </citation>
    <scope>NUCLEOTIDE SEQUENCE [LARGE SCALE GENOMIC DNA]</scope>
    <source>
        <strain evidence="2 3">GCM72</strain>
    </source>
</reference>
<dbReference type="InterPro" id="IPR008620">
    <property type="entry name" value="FixH"/>
</dbReference>
<dbReference type="AlphaFoldDB" id="A0A0M2V7T5"/>
<dbReference type="PATRIC" id="fig|336831.14.peg.3329"/>